<dbReference type="InterPro" id="IPR000515">
    <property type="entry name" value="MetI-like"/>
</dbReference>
<feature type="transmembrane region" description="Helical" evidence="7">
    <location>
        <begin position="239"/>
        <end position="264"/>
    </location>
</feature>
<evidence type="ECO:0000259" key="8">
    <source>
        <dbReference type="PROSITE" id="PS50928"/>
    </source>
</evidence>
<keyword evidence="3" id="KW-1003">Cell membrane</keyword>
<dbReference type="CDD" id="cd06261">
    <property type="entry name" value="TM_PBP2"/>
    <property type="match status" value="1"/>
</dbReference>
<reference evidence="9 10" key="1">
    <citation type="journal article" date="2017" name="ISME J.">
        <title>Energy and carbon metabolisms in a deep terrestrial subsurface fluid microbial community.</title>
        <authorList>
            <person name="Momper L."/>
            <person name="Jungbluth S.P."/>
            <person name="Lee M.D."/>
            <person name="Amend J.P."/>
        </authorList>
    </citation>
    <scope>NUCLEOTIDE SEQUENCE [LARGE SCALE GENOMIC DNA]</scope>
    <source>
        <strain evidence="9">SURF_5</strain>
    </source>
</reference>
<dbReference type="SUPFAM" id="SSF161098">
    <property type="entry name" value="MetI-like"/>
    <property type="match status" value="1"/>
</dbReference>
<dbReference type="InterPro" id="IPR035906">
    <property type="entry name" value="MetI-like_sf"/>
</dbReference>
<dbReference type="Proteomes" id="UP000265882">
    <property type="component" value="Unassembled WGS sequence"/>
</dbReference>
<feature type="domain" description="ABC transmembrane type-1" evidence="8">
    <location>
        <begin position="119"/>
        <end position="308"/>
    </location>
</feature>
<name>A0A3A4NX23_ABYX5</name>
<dbReference type="InterPro" id="IPR025966">
    <property type="entry name" value="OppC_N"/>
</dbReference>
<feature type="transmembrane region" description="Helical" evidence="7">
    <location>
        <begin position="58"/>
        <end position="80"/>
    </location>
</feature>
<evidence type="ECO:0000256" key="2">
    <source>
        <dbReference type="ARBA" id="ARBA00022448"/>
    </source>
</evidence>
<dbReference type="InterPro" id="IPR050366">
    <property type="entry name" value="BP-dependent_transpt_permease"/>
</dbReference>
<dbReference type="Pfam" id="PF12911">
    <property type="entry name" value="OppC_N"/>
    <property type="match status" value="1"/>
</dbReference>
<dbReference type="Gene3D" id="1.10.3720.10">
    <property type="entry name" value="MetI-like"/>
    <property type="match status" value="1"/>
</dbReference>
<accession>A0A3A4NX23</accession>
<evidence type="ECO:0000313" key="9">
    <source>
        <dbReference type="EMBL" id="RJP23522.1"/>
    </source>
</evidence>
<dbReference type="EMBL" id="QZKU01000045">
    <property type="protein sequence ID" value="RJP23522.1"/>
    <property type="molecule type" value="Genomic_DNA"/>
</dbReference>
<proteinExistence type="inferred from homology"/>
<comment type="subcellular location">
    <subcellularLocation>
        <location evidence="1 7">Cell membrane</location>
        <topology evidence="1 7">Multi-pass membrane protein</topology>
    </subcellularLocation>
</comment>
<evidence type="ECO:0000313" key="10">
    <source>
        <dbReference type="Proteomes" id="UP000265882"/>
    </source>
</evidence>
<dbReference type="GO" id="GO:0055085">
    <property type="term" value="P:transmembrane transport"/>
    <property type="evidence" value="ECO:0007669"/>
    <property type="project" value="InterPro"/>
</dbReference>
<evidence type="ECO:0000256" key="5">
    <source>
        <dbReference type="ARBA" id="ARBA00022989"/>
    </source>
</evidence>
<evidence type="ECO:0000256" key="4">
    <source>
        <dbReference type="ARBA" id="ARBA00022692"/>
    </source>
</evidence>
<evidence type="ECO:0000256" key="7">
    <source>
        <dbReference type="RuleBase" id="RU363032"/>
    </source>
</evidence>
<keyword evidence="6 7" id="KW-0472">Membrane</keyword>
<dbReference type="PANTHER" id="PTHR43386:SF1">
    <property type="entry name" value="D,D-DIPEPTIDE TRANSPORT SYSTEM PERMEASE PROTEIN DDPC-RELATED"/>
    <property type="match status" value="1"/>
</dbReference>
<evidence type="ECO:0000256" key="6">
    <source>
        <dbReference type="ARBA" id="ARBA00023136"/>
    </source>
</evidence>
<dbReference type="PANTHER" id="PTHR43386">
    <property type="entry name" value="OLIGOPEPTIDE TRANSPORT SYSTEM PERMEASE PROTEIN APPC"/>
    <property type="match status" value="1"/>
</dbReference>
<comment type="caution">
    <text evidence="9">The sequence shown here is derived from an EMBL/GenBank/DDBJ whole genome shotgun (WGS) entry which is preliminary data.</text>
</comment>
<keyword evidence="2 7" id="KW-0813">Transport</keyword>
<comment type="similarity">
    <text evidence="7">Belongs to the binding-protein-dependent transport system permease family.</text>
</comment>
<dbReference type="GO" id="GO:0005886">
    <property type="term" value="C:plasma membrane"/>
    <property type="evidence" value="ECO:0007669"/>
    <property type="project" value="UniProtKB-SubCell"/>
</dbReference>
<feature type="transmembrane region" description="Helical" evidence="7">
    <location>
        <begin position="285"/>
        <end position="307"/>
    </location>
</feature>
<feature type="transmembrane region" description="Helical" evidence="7">
    <location>
        <begin position="121"/>
        <end position="147"/>
    </location>
</feature>
<keyword evidence="5 7" id="KW-1133">Transmembrane helix</keyword>
<evidence type="ECO:0000256" key="3">
    <source>
        <dbReference type="ARBA" id="ARBA00022475"/>
    </source>
</evidence>
<feature type="transmembrane region" description="Helical" evidence="7">
    <location>
        <begin position="154"/>
        <end position="177"/>
    </location>
</feature>
<sequence length="321" mass="34177">MRQSIRGLSCRRKNDESFGWNNTIFQKGATDVQNVLIMPSERSSLIRSVRAFFRRDKFAAIAGILLVVIVTAAIIGPLVWRYQPNDIDLDEALQSPSMSHPLGTDNQGRDILARTLTGARISLGIAVAAAIISLLLGSVIGLIAGFAGGPVDSFAVSIIDIALAFPSLLLAIAISVIIPPGMVSVFVALSLVGWPTFARLSRSIFLSIKQSEFYVAALATGCSGPRLILGHALPNCIPLLIVAVSLRLGGFMLGEAALSFLGLGVQPPAASWGAMISNGRNFLHVAPWISVFPGIALALTIMAMNLLGDSLRDYLDPRMKM</sequence>
<keyword evidence="4 7" id="KW-0812">Transmembrane</keyword>
<organism evidence="9 10">
    <name type="scientific">Abyssobacteria bacterium (strain SURF_5)</name>
    <dbReference type="NCBI Taxonomy" id="2093360"/>
    <lineage>
        <taxon>Bacteria</taxon>
        <taxon>Pseudomonadati</taxon>
        <taxon>Candidatus Hydrogenedentota</taxon>
        <taxon>Candidatus Abyssobacteria</taxon>
    </lineage>
</organism>
<evidence type="ECO:0000256" key="1">
    <source>
        <dbReference type="ARBA" id="ARBA00004651"/>
    </source>
</evidence>
<dbReference type="AlphaFoldDB" id="A0A3A4NX23"/>
<dbReference type="Pfam" id="PF00528">
    <property type="entry name" value="BPD_transp_1"/>
    <property type="match status" value="1"/>
</dbReference>
<gene>
    <name evidence="9" type="ORF">C4520_06090</name>
</gene>
<dbReference type="PROSITE" id="PS50928">
    <property type="entry name" value="ABC_TM1"/>
    <property type="match status" value="1"/>
</dbReference>
<protein>
    <submittedName>
        <fullName evidence="9">ABC transporter permease</fullName>
    </submittedName>
</protein>